<gene>
    <name evidence="1" type="ORF">PXEA_LOCUS3486</name>
</gene>
<sequence length="122" mass="14673">MQERHQLKSCKLPRVENRQVLVSGDLKSPYGLSLDFVNNELYWADGQCGCIEAFHLVTKRRRRVVHSPEYYPYWVAVFEEWVYWSDRKMKAILKANKRTGEYQKDRGNNEFIRQVWRLSAFL</sequence>
<dbReference type="Proteomes" id="UP000784294">
    <property type="component" value="Unassembled WGS sequence"/>
</dbReference>
<dbReference type="Gene3D" id="2.120.10.30">
    <property type="entry name" value="TolB, C-terminal domain"/>
    <property type="match status" value="1"/>
</dbReference>
<dbReference type="InterPro" id="IPR000033">
    <property type="entry name" value="LDLR_classB_rpt"/>
</dbReference>
<proteinExistence type="predicted"/>
<evidence type="ECO:0000313" key="2">
    <source>
        <dbReference type="Proteomes" id="UP000784294"/>
    </source>
</evidence>
<dbReference type="AlphaFoldDB" id="A0A3S5BN08"/>
<evidence type="ECO:0000313" key="1">
    <source>
        <dbReference type="EMBL" id="VEL10046.1"/>
    </source>
</evidence>
<dbReference type="SMART" id="SM00135">
    <property type="entry name" value="LY"/>
    <property type="match status" value="2"/>
</dbReference>
<accession>A0A3S5BN08</accession>
<protein>
    <submittedName>
        <fullName evidence="1">Uncharacterized protein</fullName>
    </submittedName>
</protein>
<keyword evidence="2" id="KW-1185">Reference proteome</keyword>
<organism evidence="1 2">
    <name type="scientific">Protopolystoma xenopodis</name>
    <dbReference type="NCBI Taxonomy" id="117903"/>
    <lineage>
        <taxon>Eukaryota</taxon>
        <taxon>Metazoa</taxon>
        <taxon>Spiralia</taxon>
        <taxon>Lophotrochozoa</taxon>
        <taxon>Platyhelminthes</taxon>
        <taxon>Monogenea</taxon>
        <taxon>Polyopisthocotylea</taxon>
        <taxon>Polystomatidea</taxon>
        <taxon>Polystomatidae</taxon>
        <taxon>Protopolystoma</taxon>
    </lineage>
</organism>
<dbReference type="InterPro" id="IPR011042">
    <property type="entry name" value="6-blade_b-propeller_TolB-like"/>
</dbReference>
<dbReference type="PANTHER" id="PTHR46513">
    <property type="entry name" value="VITELLOGENIN RECEPTOR-LIKE PROTEIN-RELATED-RELATED"/>
    <property type="match status" value="1"/>
</dbReference>
<comment type="caution">
    <text evidence="1">The sequence shown here is derived from an EMBL/GenBank/DDBJ whole genome shotgun (WGS) entry which is preliminary data.</text>
</comment>
<dbReference type="EMBL" id="CAAALY010007898">
    <property type="protein sequence ID" value="VEL10046.1"/>
    <property type="molecule type" value="Genomic_DNA"/>
</dbReference>
<dbReference type="SUPFAM" id="SSF63825">
    <property type="entry name" value="YWTD domain"/>
    <property type="match status" value="1"/>
</dbReference>
<name>A0A3S5BN08_9PLAT</name>
<dbReference type="OrthoDB" id="21182at2759"/>
<reference evidence="1" key="1">
    <citation type="submission" date="2018-11" db="EMBL/GenBank/DDBJ databases">
        <authorList>
            <consortium name="Pathogen Informatics"/>
        </authorList>
    </citation>
    <scope>NUCLEOTIDE SEQUENCE</scope>
</reference>
<dbReference type="PANTHER" id="PTHR46513:SF13">
    <property type="entry name" value="EGF-LIKE DOMAIN-CONTAINING PROTEIN"/>
    <property type="match status" value="1"/>
</dbReference>
<dbReference type="InterPro" id="IPR050778">
    <property type="entry name" value="Cueball_EGF_LRP_Nidogen"/>
</dbReference>